<keyword evidence="8" id="KW-1185">Reference proteome</keyword>
<evidence type="ECO:0000256" key="3">
    <source>
        <dbReference type="ARBA" id="ARBA00023315"/>
    </source>
</evidence>
<dbReference type="PIRSF" id="PIRSF000451">
    <property type="entry name" value="PKS_III"/>
    <property type="match status" value="1"/>
</dbReference>
<dbReference type="Pfam" id="PF02797">
    <property type="entry name" value="Chal_sti_synt_C"/>
    <property type="match status" value="1"/>
</dbReference>
<dbReference type="Proteomes" id="UP000295632">
    <property type="component" value="Unassembled WGS sequence"/>
</dbReference>
<comment type="caution">
    <text evidence="7">The sequence shown here is derived from an EMBL/GenBank/DDBJ whole genome shotgun (WGS) entry which is preliminary data.</text>
</comment>
<sequence length="351" mass="38734">MAKIEAVGTAVPPYTYSQKEIIPIVEHMFSDAFPDIGRLLSVFENGLVNTRSFAQPLSWYLEEHSFADKNRCFQEAAFHTALLAAQRCLENHDTKAVDAIFFVTSTGIKTPGLEVDLIDALSLSGDIERYPLWGLGCAGGVSGINKALQYCDHYPDRVALLVCVEMCSTTFQKDDHSKSNLIGTSLFADGAACALVSGKRVKASGVLPHWVSSYQSLQPQSQKLMGWNVENDGLHVIFGRQIPSVVKSWVVPELTQFLQRNNVSTENIVSYISHPGGRKVLEAYEESFQVDKKMFSASYNVLQKYGNMSSPTVLFVLQEIMKQPQKHGNALMTALGPGFSSDAALLEWRDA</sequence>
<feature type="active site" description="Acyl-thioester intermediate" evidence="4">
    <location>
        <position position="137"/>
    </location>
</feature>
<evidence type="ECO:0000256" key="4">
    <source>
        <dbReference type="PIRSR" id="PIRSR000451-1"/>
    </source>
</evidence>
<name>A0A4R6U931_9BACI</name>
<protein>
    <submittedName>
        <fullName evidence="7">15-methylpalmitoyl-4-hydroxy-2-pyrone synthase</fullName>
    </submittedName>
</protein>
<dbReference type="InterPro" id="IPR012328">
    <property type="entry name" value="Chalcone/stilbene_synt_C"/>
</dbReference>
<keyword evidence="2" id="KW-0808">Transferase</keyword>
<reference evidence="7 8" key="1">
    <citation type="submission" date="2019-03" db="EMBL/GenBank/DDBJ databases">
        <title>Genomic Encyclopedia of Type Strains, Phase IV (KMG-IV): sequencing the most valuable type-strain genomes for metagenomic binning, comparative biology and taxonomic classification.</title>
        <authorList>
            <person name="Goeker M."/>
        </authorList>
    </citation>
    <scope>NUCLEOTIDE SEQUENCE [LARGE SCALE GENOMIC DNA]</scope>
    <source>
        <strain evidence="7 8">DSM 28697</strain>
    </source>
</reference>
<evidence type="ECO:0000256" key="1">
    <source>
        <dbReference type="ARBA" id="ARBA00005531"/>
    </source>
</evidence>
<dbReference type="InterPro" id="IPR001099">
    <property type="entry name" value="Chalcone/stilbene_synt_N"/>
</dbReference>
<evidence type="ECO:0000259" key="6">
    <source>
        <dbReference type="Pfam" id="PF02797"/>
    </source>
</evidence>
<evidence type="ECO:0000256" key="2">
    <source>
        <dbReference type="ARBA" id="ARBA00022679"/>
    </source>
</evidence>
<dbReference type="Gene3D" id="3.40.47.10">
    <property type="match status" value="2"/>
</dbReference>
<dbReference type="RefSeq" id="WP_133579351.1">
    <property type="nucleotide sequence ID" value="NZ_SNYJ01000003.1"/>
</dbReference>
<dbReference type="InterPro" id="IPR016039">
    <property type="entry name" value="Thiolase-like"/>
</dbReference>
<dbReference type="Pfam" id="PF00195">
    <property type="entry name" value="Chal_sti_synt_N"/>
    <property type="match status" value="1"/>
</dbReference>
<feature type="domain" description="Chalcone/stilbene synthase N-terminal" evidence="5">
    <location>
        <begin position="74"/>
        <end position="197"/>
    </location>
</feature>
<dbReference type="AlphaFoldDB" id="A0A4R6U931"/>
<evidence type="ECO:0000313" key="7">
    <source>
        <dbReference type="EMBL" id="TDQ41473.1"/>
    </source>
</evidence>
<dbReference type="OrthoDB" id="9786288at2"/>
<dbReference type="EMBL" id="SNYJ01000003">
    <property type="protein sequence ID" value="TDQ41473.1"/>
    <property type="molecule type" value="Genomic_DNA"/>
</dbReference>
<dbReference type="PANTHER" id="PTHR11877">
    <property type="entry name" value="HYDROXYMETHYLGLUTARYL-COA SYNTHASE"/>
    <property type="match status" value="1"/>
</dbReference>
<dbReference type="InterPro" id="IPR011141">
    <property type="entry name" value="Polyketide_synthase_type-III"/>
</dbReference>
<feature type="domain" description="Chalcone/stilbene synthase C-terminal" evidence="6">
    <location>
        <begin position="211"/>
        <end position="330"/>
    </location>
</feature>
<dbReference type="CDD" id="cd00831">
    <property type="entry name" value="CHS_like"/>
    <property type="match status" value="1"/>
</dbReference>
<dbReference type="GO" id="GO:0030639">
    <property type="term" value="P:polyketide biosynthetic process"/>
    <property type="evidence" value="ECO:0007669"/>
    <property type="project" value="TreeGrafter"/>
</dbReference>
<evidence type="ECO:0000259" key="5">
    <source>
        <dbReference type="Pfam" id="PF00195"/>
    </source>
</evidence>
<gene>
    <name evidence="7" type="ORF">EV213_10350</name>
</gene>
<dbReference type="SUPFAM" id="SSF53901">
    <property type="entry name" value="Thiolase-like"/>
    <property type="match status" value="2"/>
</dbReference>
<proteinExistence type="inferred from homology"/>
<dbReference type="GO" id="GO:0016747">
    <property type="term" value="F:acyltransferase activity, transferring groups other than amino-acyl groups"/>
    <property type="evidence" value="ECO:0007669"/>
    <property type="project" value="InterPro"/>
</dbReference>
<evidence type="ECO:0000313" key="8">
    <source>
        <dbReference type="Proteomes" id="UP000295632"/>
    </source>
</evidence>
<keyword evidence="3" id="KW-0012">Acyltransferase</keyword>
<dbReference type="PANTHER" id="PTHR11877:SF99">
    <property type="entry name" value="1,3,6,8-TETRAHYDROXYNAPHTHALENE SYNTHASE"/>
    <property type="match status" value="1"/>
</dbReference>
<organism evidence="7 8">
    <name type="scientific">Aureibacillus halotolerans</name>
    <dbReference type="NCBI Taxonomy" id="1508390"/>
    <lineage>
        <taxon>Bacteria</taxon>
        <taxon>Bacillati</taxon>
        <taxon>Bacillota</taxon>
        <taxon>Bacilli</taxon>
        <taxon>Bacillales</taxon>
        <taxon>Bacillaceae</taxon>
        <taxon>Aureibacillus</taxon>
    </lineage>
</organism>
<accession>A0A4R6U931</accession>
<comment type="similarity">
    <text evidence="1">Belongs to the thiolase-like superfamily. Chalcone/stilbene synthases family.</text>
</comment>